<protein>
    <submittedName>
        <fullName evidence="2">Uncharacterized protein</fullName>
    </submittedName>
</protein>
<gene>
    <name evidence="2" type="ORF">KDI_25000</name>
</gene>
<proteinExistence type="predicted"/>
<evidence type="ECO:0000256" key="1">
    <source>
        <dbReference type="SAM" id="MobiDB-lite"/>
    </source>
</evidence>
<evidence type="ECO:0000313" key="2">
    <source>
        <dbReference type="EMBL" id="GCF08936.1"/>
    </source>
</evidence>
<accession>A0A5A5TCQ4</accession>
<sequence>MLIMTSHADYTSEEWNILCTTPLKVGGAVAASAPSGVVGNVKETLAITNSMVNEAHRYTSNQLINEIVPKGINREQVNTLAGMASNLFQQADIARTQALDACRQACQILKMKSTTQEADEYKQWLLMIGKNVASAANEGANLLNVGGINVSPEEVRILDEMASALELPEHLMVGLLTDSSLTNPNPNANPSPGSPGA</sequence>
<dbReference type="EMBL" id="BIXY01000033">
    <property type="protein sequence ID" value="GCF08936.1"/>
    <property type="molecule type" value="Genomic_DNA"/>
</dbReference>
<reference evidence="2 3" key="1">
    <citation type="submission" date="2019-01" db="EMBL/GenBank/DDBJ databases">
        <title>Draft genome sequence of Dictyobacter sp. Uno17.</title>
        <authorList>
            <person name="Wang C.M."/>
            <person name="Zheng Y."/>
            <person name="Sakai Y."/>
            <person name="Abe K."/>
            <person name="Yokota A."/>
            <person name="Yabe S."/>
        </authorList>
    </citation>
    <scope>NUCLEOTIDE SEQUENCE [LARGE SCALE GENOMIC DNA]</scope>
    <source>
        <strain evidence="2 3">Uno17</strain>
    </source>
</reference>
<feature type="compositionally biased region" description="Pro residues" evidence="1">
    <location>
        <begin position="187"/>
        <end position="197"/>
    </location>
</feature>
<dbReference type="AlphaFoldDB" id="A0A5A5TCQ4"/>
<dbReference type="Proteomes" id="UP000322530">
    <property type="component" value="Unassembled WGS sequence"/>
</dbReference>
<organism evidence="2 3">
    <name type="scientific">Dictyobacter arantiisoli</name>
    <dbReference type="NCBI Taxonomy" id="2014874"/>
    <lineage>
        <taxon>Bacteria</taxon>
        <taxon>Bacillati</taxon>
        <taxon>Chloroflexota</taxon>
        <taxon>Ktedonobacteria</taxon>
        <taxon>Ktedonobacterales</taxon>
        <taxon>Dictyobacteraceae</taxon>
        <taxon>Dictyobacter</taxon>
    </lineage>
</organism>
<evidence type="ECO:0000313" key="3">
    <source>
        <dbReference type="Proteomes" id="UP000322530"/>
    </source>
</evidence>
<comment type="caution">
    <text evidence="2">The sequence shown here is derived from an EMBL/GenBank/DDBJ whole genome shotgun (WGS) entry which is preliminary data.</text>
</comment>
<keyword evidence="3" id="KW-1185">Reference proteome</keyword>
<feature type="region of interest" description="Disordered" evidence="1">
    <location>
        <begin position="177"/>
        <end position="197"/>
    </location>
</feature>
<name>A0A5A5TCQ4_9CHLR</name>